<gene>
    <name evidence="1" type="ORF">LOY88_002327</name>
</gene>
<reference evidence="1" key="1">
    <citation type="journal article" date="2022" name="bioRxiv">
        <title>Population genetic analysis of Ophidiomyces ophidiicola, the causative agent of snake fungal disease, indicates recent introductions to the USA.</title>
        <authorList>
            <person name="Ladner J.T."/>
            <person name="Palmer J.M."/>
            <person name="Ettinger C.L."/>
            <person name="Stajich J.E."/>
            <person name="Farrell T.M."/>
            <person name="Glorioso B.M."/>
            <person name="Lawson B."/>
            <person name="Price S.J."/>
            <person name="Stengle A.G."/>
            <person name="Grear D.A."/>
            <person name="Lorch J.M."/>
        </authorList>
    </citation>
    <scope>NUCLEOTIDE SEQUENCE</scope>
    <source>
        <strain evidence="1">NWHC 24266-5</strain>
    </source>
</reference>
<name>A0ACB8V1H2_9EURO</name>
<comment type="caution">
    <text evidence="1">The sequence shown here is derived from an EMBL/GenBank/DDBJ whole genome shotgun (WGS) entry which is preliminary data.</text>
</comment>
<organism evidence="1">
    <name type="scientific">Ophidiomyces ophidiicola</name>
    <dbReference type="NCBI Taxonomy" id="1387563"/>
    <lineage>
        <taxon>Eukaryota</taxon>
        <taxon>Fungi</taxon>
        <taxon>Dikarya</taxon>
        <taxon>Ascomycota</taxon>
        <taxon>Pezizomycotina</taxon>
        <taxon>Eurotiomycetes</taxon>
        <taxon>Eurotiomycetidae</taxon>
        <taxon>Onygenales</taxon>
        <taxon>Onygenaceae</taxon>
        <taxon>Ophidiomyces</taxon>
    </lineage>
</organism>
<evidence type="ECO:0000313" key="1">
    <source>
        <dbReference type="EMBL" id="KAI2388954.1"/>
    </source>
</evidence>
<proteinExistence type="predicted"/>
<accession>A0ACB8V1H2</accession>
<sequence>MESLSASEQRIFSNGMICAFEGLNNIKVDYTKLAAMSGLKNASVASVLFNKARRKLVSLRNSEDGVSLIQKAAAPEKVTKRTAGRKNTAKAKKTTDDVPTAAYLATGADSPEDSSESTPVKKRVAGRRAATAKKIKSETKVTDNAIDLINDSIKLEDGIGYESMLGHFGEGIIDNTVYGAVHSSSQITNEVDVKEEYA</sequence>
<protein>
    <submittedName>
        <fullName evidence="1">Uncharacterized protein</fullName>
    </submittedName>
</protein>
<dbReference type="EMBL" id="JALBCA010000027">
    <property type="protein sequence ID" value="KAI2388954.1"/>
    <property type="molecule type" value="Genomic_DNA"/>
</dbReference>